<gene>
    <name evidence="1" type="ORF">R1flu_026312</name>
</gene>
<accession>A0ABD1XG67</accession>
<dbReference type="AlphaFoldDB" id="A0ABD1XG67"/>
<keyword evidence="2" id="KW-1185">Reference proteome</keyword>
<protein>
    <submittedName>
        <fullName evidence="1">Uncharacterized protein</fullName>
    </submittedName>
</protein>
<name>A0ABD1XG67_9MARC</name>
<comment type="caution">
    <text evidence="1">The sequence shown here is derived from an EMBL/GenBank/DDBJ whole genome shotgun (WGS) entry which is preliminary data.</text>
</comment>
<sequence>MPLWLKLRMKVLVNRTKSNTLPFHSSESGGIDRYLESSLFRASVFVSAVYIECKLKKRLFDNLTPQIESLTELL</sequence>
<dbReference type="EMBL" id="JBHFFA010000008">
    <property type="protein sequence ID" value="KAL2607739.1"/>
    <property type="molecule type" value="Genomic_DNA"/>
</dbReference>
<proteinExistence type="predicted"/>
<reference evidence="1 2" key="1">
    <citation type="submission" date="2024-09" db="EMBL/GenBank/DDBJ databases">
        <title>Chromosome-scale assembly of Riccia fluitans.</title>
        <authorList>
            <person name="Paukszto L."/>
            <person name="Sawicki J."/>
            <person name="Karawczyk K."/>
            <person name="Piernik-Szablinska J."/>
            <person name="Szczecinska M."/>
            <person name="Mazdziarz M."/>
        </authorList>
    </citation>
    <scope>NUCLEOTIDE SEQUENCE [LARGE SCALE GENOMIC DNA]</scope>
    <source>
        <strain evidence="1">Rf_01</strain>
        <tissue evidence="1">Aerial parts of the thallus</tissue>
    </source>
</reference>
<evidence type="ECO:0000313" key="2">
    <source>
        <dbReference type="Proteomes" id="UP001605036"/>
    </source>
</evidence>
<dbReference type="Proteomes" id="UP001605036">
    <property type="component" value="Unassembled WGS sequence"/>
</dbReference>
<evidence type="ECO:0000313" key="1">
    <source>
        <dbReference type="EMBL" id="KAL2607739.1"/>
    </source>
</evidence>
<organism evidence="1 2">
    <name type="scientific">Riccia fluitans</name>
    <dbReference type="NCBI Taxonomy" id="41844"/>
    <lineage>
        <taxon>Eukaryota</taxon>
        <taxon>Viridiplantae</taxon>
        <taxon>Streptophyta</taxon>
        <taxon>Embryophyta</taxon>
        <taxon>Marchantiophyta</taxon>
        <taxon>Marchantiopsida</taxon>
        <taxon>Marchantiidae</taxon>
        <taxon>Marchantiales</taxon>
        <taxon>Ricciaceae</taxon>
        <taxon>Riccia</taxon>
    </lineage>
</organism>